<evidence type="ECO:0008006" key="3">
    <source>
        <dbReference type="Google" id="ProtNLM"/>
    </source>
</evidence>
<reference evidence="1 2" key="1">
    <citation type="journal article" date="2004" name="Nucleic Acids Res.">
        <title>The genome sequence of Bacillus cereus ATCC 10987 reveals metabolic adaptations and a large plasmid related to Bacillus anthracis pXO1.</title>
        <authorList>
            <person name="Rasko D.A."/>
            <person name="Ravel J."/>
            <person name="Okstad O.A."/>
            <person name="Helgason E."/>
            <person name="Cer R.Z."/>
            <person name="Jiang L."/>
            <person name="Shores K.A."/>
            <person name="Fouts D.E."/>
            <person name="Tourasse N.J."/>
            <person name="Angiuoli S.V."/>
            <person name="Kolonay J."/>
            <person name="Nelson W.C."/>
            <person name="Kolsto A.-B."/>
            <person name="Fraser C.M."/>
            <person name="Read T.D."/>
        </authorList>
    </citation>
    <scope>NUCLEOTIDE SEQUENCE [LARGE SCALE GENOMIC DNA]</scope>
    <source>
        <strain evidence="2">ATCC 10987 / NRS 248</strain>
    </source>
</reference>
<name>Q73DT8_BACC1</name>
<organism evidence="1 2">
    <name type="scientific">Bacillus cereus (strain ATCC 10987 / NRS 248)</name>
    <dbReference type="NCBI Taxonomy" id="222523"/>
    <lineage>
        <taxon>Bacteria</taxon>
        <taxon>Bacillati</taxon>
        <taxon>Bacillota</taxon>
        <taxon>Bacilli</taxon>
        <taxon>Bacillales</taxon>
        <taxon>Bacillaceae</taxon>
        <taxon>Bacillus</taxon>
        <taxon>Bacillus cereus group</taxon>
    </lineage>
</organism>
<dbReference type="Gene3D" id="2.40.50.100">
    <property type="match status" value="1"/>
</dbReference>
<dbReference type="Proteomes" id="UP000002527">
    <property type="component" value="Chromosome"/>
</dbReference>
<dbReference type="DNASU" id="2747681"/>
<dbReference type="NCBIfam" id="NF009419">
    <property type="entry name" value="PRK12784.1"/>
    <property type="match status" value="1"/>
</dbReference>
<evidence type="ECO:0000313" key="2">
    <source>
        <dbReference type="Proteomes" id="UP000002527"/>
    </source>
</evidence>
<dbReference type="HOGENOM" id="CLU_192716_0_0_9"/>
<sequence length="97" mass="11150">MKILKCEIGSRFYMKTRMEEICSSYEGKVEEIFVNESSYVYEWEKLMMIRKNNGELEKVAVGISGNIRLVNVVVGQQIHTGTLLVRLEDDLLITGCE</sequence>
<protein>
    <recommendedName>
        <fullName evidence="3">Biotin carboxyl carrier protein</fullName>
    </recommendedName>
</protein>
<proteinExistence type="predicted"/>
<evidence type="ECO:0000313" key="1">
    <source>
        <dbReference type="EMBL" id="AAS39557.1"/>
    </source>
</evidence>
<accession>Q73DT8</accession>
<dbReference type="EMBL" id="AE017194">
    <property type="protein sequence ID" value="AAS39557.1"/>
    <property type="molecule type" value="Genomic_DNA"/>
</dbReference>
<dbReference type="KEGG" id="bca:BCE_0623"/>
<gene>
    <name evidence="1" type="ordered locus">BCE_0623</name>
</gene>
<dbReference type="AlphaFoldDB" id="Q73DT8"/>